<feature type="compositionally biased region" description="Basic residues" evidence="1">
    <location>
        <begin position="262"/>
        <end position="279"/>
    </location>
</feature>
<feature type="chain" id="PRO_5004186440" description="Sodium:calcium antiporter" evidence="2">
    <location>
        <begin position="18"/>
        <end position="306"/>
    </location>
</feature>
<evidence type="ECO:0000313" key="3">
    <source>
        <dbReference type="EMBL" id="CAK00176.1"/>
    </source>
</evidence>
<dbReference type="AlphaFoldDB" id="Q17W00"/>
<evidence type="ECO:0000313" key="4">
    <source>
        <dbReference type="Proteomes" id="UP000000775"/>
    </source>
</evidence>
<dbReference type="RefSeq" id="WP_011578266.1">
    <property type="nucleotide sequence ID" value="NC_008229.1"/>
</dbReference>
<dbReference type="Proteomes" id="UP000000775">
    <property type="component" value="Chromosome"/>
</dbReference>
<evidence type="ECO:0000256" key="1">
    <source>
        <dbReference type="SAM" id="MobiDB-lite"/>
    </source>
</evidence>
<feature type="region of interest" description="Disordered" evidence="1">
    <location>
        <begin position="188"/>
        <end position="306"/>
    </location>
</feature>
<feature type="signal peptide" evidence="2">
    <location>
        <begin position="1"/>
        <end position="17"/>
    </location>
</feature>
<feature type="compositionally biased region" description="Basic and acidic residues" evidence="1">
    <location>
        <begin position="286"/>
        <end position="306"/>
    </location>
</feature>
<keyword evidence="4" id="KW-1185">Reference proteome</keyword>
<dbReference type="HOGENOM" id="CLU_083858_0_0_7"/>
<feature type="compositionally biased region" description="Low complexity" evidence="1">
    <location>
        <begin position="233"/>
        <end position="243"/>
    </location>
</feature>
<organism evidence="3 4">
    <name type="scientific">Helicobacter acinonychis (strain Sheeba)</name>
    <dbReference type="NCBI Taxonomy" id="382638"/>
    <lineage>
        <taxon>Bacteria</taxon>
        <taxon>Pseudomonadati</taxon>
        <taxon>Campylobacterota</taxon>
        <taxon>Epsilonproteobacteria</taxon>
        <taxon>Campylobacterales</taxon>
        <taxon>Helicobacteraceae</taxon>
        <taxon>Helicobacter</taxon>
    </lineage>
</organism>
<evidence type="ECO:0000256" key="2">
    <source>
        <dbReference type="SAM" id="SignalP"/>
    </source>
</evidence>
<gene>
    <name evidence="3" type="ordered locus">Hac_1450</name>
</gene>
<dbReference type="OrthoDB" id="5329136at2"/>
<feature type="compositionally biased region" description="Basic and acidic residues" evidence="1">
    <location>
        <begin position="188"/>
        <end position="206"/>
    </location>
</feature>
<evidence type="ECO:0008006" key="5">
    <source>
        <dbReference type="Google" id="ProtNLM"/>
    </source>
</evidence>
<accession>Q17W00</accession>
<proteinExistence type="predicted"/>
<name>Q17W00_HELAH</name>
<dbReference type="KEGG" id="hac:Hac_1450"/>
<dbReference type="GeneID" id="31758736"/>
<dbReference type="BioCyc" id="HACI382638:HAC_RS06165-MONOMER"/>
<sequence length="306" mass="34767">MKRILFLLTATVFLLNADTTISTTVDPNVMFYDKSTGNVKKDRKRVLKNMVNLEKERVKSFNEYSETKMSKGDLAAFGAFFKASLESCVEQKVCYYEHKDGKVSFVVNDREKFYKHVLKDLGTELSLPLFNWLYKGSDFGALHEQFGDMYDGYIKYLISMVRVSQKEKAKKVDATALKEMEELAKKNTEEAFQKRSDGEIQSHSDSPDFIGNSQKVKNDATPTPVPLIGNVGNNANANTNTNASKETASKEEVSPSQEASPSKKKKKAKKKRRLSKKEKRQALQQELEKHGNSNESHKTEEHNEKK</sequence>
<protein>
    <recommendedName>
        <fullName evidence="5">Sodium:calcium antiporter</fullName>
    </recommendedName>
</protein>
<dbReference type="EMBL" id="AM260522">
    <property type="protein sequence ID" value="CAK00176.1"/>
    <property type="molecule type" value="Genomic_DNA"/>
</dbReference>
<keyword evidence="2" id="KW-0732">Signal</keyword>
<reference evidence="3 4" key="1">
    <citation type="journal article" date="2006" name="PLoS Genet.">
        <title>Who ate whom? Adaptive Helicobacter genomic changes that accompanied a host jump from early humans to large felines.</title>
        <authorList>
            <person name="Eppinger M."/>
            <person name="Baar C."/>
            <person name="Linz B."/>
            <person name="Raddatz G."/>
            <person name="Lanz C."/>
            <person name="Keller H."/>
            <person name="Morelli G."/>
            <person name="Gressmann H."/>
            <person name="Achtman M."/>
            <person name="Schuster S.C."/>
        </authorList>
    </citation>
    <scope>NUCLEOTIDE SEQUENCE [LARGE SCALE GENOMIC DNA]</scope>
    <source>
        <strain evidence="3 4">Sheeba</strain>
    </source>
</reference>